<dbReference type="SUPFAM" id="SSF142433">
    <property type="entry name" value="CinA-like"/>
    <property type="match status" value="1"/>
</dbReference>
<organism evidence="2 3">
    <name type="scientific">Alteromonas confluentis</name>
    <dbReference type="NCBI Taxonomy" id="1656094"/>
    <lineage>
        <taxon>Bacteria</taxon>
        <taxon>Pseudomonadati</taxon>
        <taxon>Pseudomonadota</taxon>
        <taxon>Gammaproteobacteria</taxon>
        <taxon>Alteromonadales</taxon>
        <taxon>Alteromonadaceae</taxon>
        <taxon>Alteromonas/Salinimonas group</taxon>
        <taxon>Alteromonas</taxon>
    </lineage>
</organism>
<name>A0A1E7Z6D9_9ALTE</name>
<gene>
    <name evidence="2" type="ORF">BFC18_20125</name>
</gene>
<dbReference type="Gene3D" id="3.90.950.20">
    <property type="entry name" value="CinA-like"/>
    <property type="match status" value="1"/>
</dbReference>
<evidence type="ECO:0000313" key="2">
    <source>
        <dbReference type="EMBL" id="OFC69047.1"/>
    </source>
</evidence>
<keyword evidence="3" id="KW-1185">Reference proteome</keyword>
<proteinExistence type="predicted"/>
<dbReference type="OrthoDB" id="9801454at2"/>
<feature type="domain" description="CinA C-terminal" evidence="1">
    <location>
        <begin position="18"/>
        <end position="167"/>
    </location>
</feature>
<dbReference type="NCBIfam" id="TIGR00199">
    <property type="entry name" value="PncC_domain"/>
    <property type="match status" value="1"/>
</dbReference>
<dbReference type="RefSeq" id="WP_070127196.1">
    <property type="nucleotide sequence ID" value="NZ_MDHN01000041.1"/>
</dbReference>
<evidence type="ECO:0000259" key="1">
    <source>
        <dbReference type="Pfam" id="PF02464"/>
    </source>
</evidence>
<dbReference type="InterPro" id="IPR008136">
    <property type="entry name" value="CinA_C"/>
</dbReference>
<dbReference type="AlphaFoldDB" id="A0A1E7Z6D9"/>
<reference evidence="2 3" key="1">
    <citation type="submission" date="2016-08" db="EMBL/GenBank/DDBJ databases">
        <authorList>
            <person name="Seilhamer J.J."/>
        </authorList>
    </citation>
    <scope>NUCLEOTIDE SEQUENCE [LARGE SCALE GENOMIC DNA]</scope>
    <source>
        <strain evidence="2 3">KCTC 42603</strain>
    </source>
</reference>
<comment type="caution">
    <text evidence="2">The sequence shown here is derived from an EMBL/GenBank/DDBJ whole genome shotgun (WGS) entry which is preliminary data.</text>
</comment>
<dbReference type="Pfam" id="PF02464">
    <property type="entry name" value="CinA"/>
    <property type="match status" value="1"/>
</dbReference>
<sequence>MSTDFSTVCANSPLEEYVSALGNLLRERGLTVSCAESCTGGGIAYAFTSVSGSSDWFHQSWVTYSNEAKQSLLGVKADTLEQFGAVSEQTVTEMVQGVVANSGASAGISVSGIAGPGGGSAEKPVGTVWFGFAVKGSLTTEKQIFSGDRTAVREQAIHFAINTLYQRLVAE</sequence>
<protein>
    <submittedName>
        <fullName evidence="2">Damage-inducible protein CinA</fullName>
    </submittedName>
</protein>
<accession>A0A1E7Z6D9</accession>
<dbReference type="Proteomes" id="UP000175691">
    <property type="component" value="Unassembled WGS sequence"/>
</dbReference>
<dbReference type="EMBL" id="MDHN01000041">
    <property type="protein sequence ID" value="OFC69047.1"/>
    <property type="molecule type" value="Genomic_DNA"/>
</dbReference>
<dbReference type="STRING" id="1656094.BFC18_20125"/>
<evidence type="ECO:0000313" key="3">
    <source>
        <dbReference type="Proteomes" id="UP000175691"/>
    </source>
</evidence>
<dbReference type="InterPro" id="IPR036653">
    <property type="entry name" value="CinA-like_C"/>
</dbReference>